<sequence length="107" mass="12357">MGSDRFTLMWTGLEQMIQMIHGSFKCTHVVECFSQRNEHLSKRKIGFRCLILKSLTVVMQPHQRELGSSGGHAVNSWTRVMLVKVEFTLFYFRSSNALKLPSIYFGL</sequence>
<comment type="caution">
    <text evidence="1">The sequence shown here is derived from an EMBL/GenBank/DDBJ whole genome shotgun (WGS) entry which is preliminary data.</text>
</comment>
<proteinExistence type="predicted"/>
<dbReference type="EMBL" id="BLXT01001455">
    <property type="protein sequence ID" value="GFN85756.1"/>
    <property type="molecule type" value="Genomic_DNA"/>
</dbReference>
<dbReference type="Proteomes" id="UP000735302">
    <property type="component" value="Unassembled WGS sequence"/>
</dbReference>
<accession>A0AAV3YS45</accession>
<gene>
    <name evidence="1" type="ORF">PoB_001226200</name>
</gene>
<organism evidence="1 2">
    <name type="scientific">Plakobranchus ocellatus</name>
    <dbReference type="NCBI Taxonomy" id="259542"/>
    <lineage>
        <taxon>Eukaryota</taxon>
        <taxon>Metazoa</taxon>
        <taxon>Spiralia</taxon>
        <taxon>Lophotrochozoa</taxon>
        <taxon>Mollusca</taxon>
        <taxon>Gastropoda</taxon>
        <taxon>Heterobranchia</taxon>
        <taxon>Euthyneura</taxon>
        <taxon>Panpulmonata</taxon>
        <taxon>Sacoglossa</taxon>
        <taxon>Placobranchoidea</taxon>
        <taxon>Plakobranchidae</taxon>
        <taxon>Plakobranchus</taxon>
    </lineage>
</organism>
<name>A0AAV3YS45_9GAST</name>
<dbReference type="AlphaFoldDB" id="A0AAV3YS45"/>
<protein>
    <submittedName>
        <fullName evidence="1">Uncharacterized protein</fullName>
    </submittedName>
</protein>
<evidence type="ECO:0000313" key="1">
    <source>
        <dbReference type="EMBL" id="GFN85756.1"/>
    </source>
</evidence>
<reference evidence="1 2" key="1">
    <citation type="journal article" date="2021" name="Elife">
        <title>Chloroplast acquisition without the gene transfer in kleptoplastic sea slugs, Plakobranchus ocellatus.</title>
        <authorList>
            <person name="Maeda T."/>
            <person name="Takahashi S."/>
            <person name="Yoshida T."/>
            <person name="Shimamura S."/>
            <person name="Takaki Y."/>
            <person name="Nagai Y."/>
            <person name="Toyoda A."/>
            <person name="Suzuki Y."/>
            <person name="Arimoto A."/>
            <person name="Ishii H."/>
            <person name="Satoh N."/>
            <person name="Nishiyama T."/>
            <person name="Hasebe M."/>
            <person name="Maruyama T."/>
            <person name="Minagawa J."/>
            <person name="Obokata J."/>
            <person name="Shigenobu S."/>
        </authorList>
    </citation>
    <scope>NUCLEOTIDE SEQUENCE [LARGE SCALE GENOMIC DNA]</scope>
</reference>
<keyword evidence="2" id="KW-1185">Reference proteome</keyword>
<evidence type="ECO:0000313" key="2">
    <source>
        <dbReference type="Proteomes" id="UP000735302"/>
    </source>
</evidence>